<evidence type="ECO:0000313" key="2">
    <source>
        <dbReference type="Proteomes" id="UP000001508"/>
    </source>
</evidence>
<dbReference type="HOGENOM" id="CLU_2805414_0_0_7"/>
<keyword evidence="2" id="KW-1185">Reference proteome</keyword>
<name>D6YZQ6_DESAT</name>
<dbReference type="EMBL" id="CP001940">
    <property type="protein sequence ID" value="ADH85063.1"/>
    <property type="molecule type" value="Genomic_DNA"/>
</dbReference>
<dbReference type="OrthoDB" id="9860032at2"/>
<dbReference type="RefSeq" id="WP_013162594.1">
    <property type="nucleotide sequence ID" value="NC_014216.1"/>
</dbReference>
<gene>
    <name evidence="1" type="ordered locus">DaAHT2_0357</name>
</gene>
<sequence length="67" mass="7583">MEGTFQEGWYTHPTLGLIRVFTSGSEWVYVCYTSNGRKALSRERPLDGWTWALSEPSHTSPSGFADQ</sequence>
<dbReference type="InParanoid" id="D6YZQ6"/>
<evidence type="ECO:0000313" key="1">
    <source>
        <dbReference type="EMBL" id="ADH85063.1"/>
    </source>
</evidence>
<accession>D6YZQ6</accession>
<reference evidence="2" key="1">
    <citation type="submission" date="2010-02" db="EMBL/GenBank/DDBJ databases">
        <title>Complete sequence of Desulfurivibrio alkaliphilus AHT2.</title>
        <authorList>
            <consortium name="US DOE Joint Genome Institute"/>
            <person name="Pitluck S."/>
            <person name="Chertkov O."/>
            <person name="Detter J.C."/>
            <person name="Han C."/>
            <person name="Tapia R."/>
            <person name="Larimer F."/>
            <person name="Land M."/>
            <person name="Hauser L."/>
            <person name="Kyrpides N."/>
            <person name="Mikhailova N."/>
            <person name="Sorokin D.Y."/>
            <person name="Muyzer G."/>
            <person name="Woyke T."/>
        </authorList>
    </citation>
    <scope>NUCLEOTIDE SEQUENCE [LARGE SCALE GENOMIC DNA]</scope>
    <source>
        <strain evidence="2">DSM 19089 / UNIQEM U267 / AHT2</strain>
    </source>
</reference>
<dbReference type="Proteomes" id="UP000001508">
    <property type="component" value="Chromosome"/>
</dbReference>
<dbReference type="KEGG" id="dak:DaAHT2_0357"/>
<dbReference type="STRING" id="589865.DaAHT2_0357"/>
<dbReference type="AlphaFoldDB" id="D6YZQ6"/>
<proteinExistence type="predicted"/>
<protein>
    <submittedName>
        <fullName evidence="1">Uncharacterized protein</fullName>
    </submittedName>
</protein>
<organism evidence="1 2">
    <name type="scientific">Desulfurivibrio alkaliphilus (strain DSM 19089 / UNIQEM U267 / AHT2)</name>
    <dbReference type="NCBI Taxonomy" id="589865"/>
    <lineage>
        <taxon>Bacteria</taxon>
        <taxon>Pseudomonadati</taxon>
        <taxon>Thermodesulfobacteriota</taxon>
        <taxon>Desulfobulbia</taxon>
        <taxon>Desulfobulbales</taxon>
        <taxon>Desulfobulbaceae</taxon>
        <taxon>Desulfurivibrio</taxon>
    </lineage>
</organism>